<dbReference type="EMBL" id="JBAHYK010005186">
    <property type="protein sequence ID" value="KAL0562567.1"/>
    <property type="molecule type" value="Genomic_DNA"/>
</dbReference>
<dbReference type="Proteomes" id="UP001465976">
    <property type="component" value="Unassembled WGS sequence"/>
</dbReference>
<evidence type="ECO:0000313" key="2">
    <source>
        <dbReference type="EMBL" id="KAL0562567.1"/>
    </source>
</evidence>
<proteinExistence type="predicted"/>
<evidence type="ECO:0000256" key="1">
    <source>
        <dbReference type="SAM" id="MobiDB-lite"/>
    </source>
</evidence>
<organism evidence="2 3">
    <name type="scientific">Marasmius crinis-equi</name>
    <dbReference type="NCBI Taxonomy" id="585013"/>
    <lineage>
        <taxon>Eukaryota</taxon>
        <taxon>Fungi</taxon>
        <taxon>Dikarya</taxon>
        <taxon>Basidiomycota</taxon>
        <taxon>Agaricomycotina</taxon>
        <taxon>Agaricomycetes</taxon>
        <taxon>Agaricomycetidae</taxon>
        <taxon>Agaricales</taxon>
        <taxon>Marasmiineae</taxon>
        <taxon>Marasmiaceae</taxon>
        <taxon>Marasmius</taxon>
    </lineage>
</organism>
<reference evidence="2 3" key="1">
    <citation type="submission" date="2024-02" db="EMBL/GenBank/DDBJ databases">
        <title>A draft genome for the cacao thread blight pathogen Marasmius crinis-equi.</title>
        <authorList>
            <person name="Cohen S.P."/>
            <person name="Baruah I.K."/>
            <person name="Amoako-Attah I."/>
            <person name="Bukari Y."/>
            <person name="Meinhardt L.W."/>
            <person name="Bailey B.A."/>
        </authorList>
    </citation>
    <scope>NUCLEOTIDE SEQUENCE [LARGE SCALE GENOMIC DNA]</scope>
    <source>
        <strain evidence="2 3">GH-76</strain>
    </source>
</reference>
<protein>
    <submittedName>
        <fullName evidence="2">Uncharacterized protein</fullName>
    </submittedName>
</protein>
<name>A0ABR3EI71_9AGAR</name>
<feature type="region of interest" description="Disordered" evidence="1">
    <location>
        <begin position="1"/>
        <end position="24"/>
    </location>
</feature>
<accession>A0ABR3EI71</accession>
<evidence type="ECO:0000313" key="3">
    <source>
        <dbReference type="Proteomes" id="UP001465976"/>
    </source>
</evidence>
<comment type="caution">
    <text evidence="2">The sequence shown here is derived from an EMBL/GenBank/DDBJ whole genome shotgun (WGS) entry which is preliminary data.</text>
</comment>
<sequence length="173" mass="18947">MASDHRDTANTSDTTGSMNASSSGASLGSAMQLLIAMPLPGATGSPSFSGTGARSFLDTIKRLSDNAGLDEDEAVNQIYAYCQVRIQDTIRYVRELSLSKTGKTWDKARKKFLQLYGASDEEPSVSLSDLQKFCTRSNGEPVFTSRSEIASYQQRFLKYSGPLEHRNIISEKD</sequence>
<feature type="non-terminal residue" evidence="2">
    <location>
        <position position="173"/>
    </location>
</feature>
<keyword evidence="3" id="KW-1185">Reference proteome</keyword>
<gene>
    <name evidence="2" type="ORF">V5O48_019519</name>
</gene>